<proteinExistence type="predicted"/>
<keyword evidence="1" id="KW-1133">Transmembrane helix</keyword>
<evidence type="ECO:0000313" key="4">
    <source>
        <dbReference type="Proteomes" id="UP001164746"/>
    </source>
</evidence>
<name>A0ABY7FVG9_MYAAR</name>
<keyword evidence="4" id="KW-1185">Reference proteome</keyword>
<accession>A0ABY7FVG9</accession>
<gene>
    <name evidence="3" type="ORF">MAR_011856</name>
</gene>
<evidence type="ECO:0000256" key="2">
    <source>
        <dbReference type="SAM" id="SignalP"/>
    </source>
</evidence>
<feature type="signal peptide" evidence="2">
    <location>
        <begin position="1"/>
        <end position="20"/>
    </location>
</feature>
<organism evidence="3 4">
    <name type="scientific">Mya arenaria</name>
    <name type="common">Soft-shell clam</name>
    <dbReference type="NCBI Taxonomy" id="6604"/>
    <lineage>
        <taxon>Eukaryota</taxon>
        <taxon>Metazoa</taxon>
        <taxon>Spiralia</taxon>
        <taxon>Lophotrochozoa</taxon>
        <taxon>Mollusca</taxon>
        <taxon>Bivalvia</taxon>
        <taxon>Autobranchia</taxon>
        <taxon>Heteroconchia</taxon>
        <taxon>Euheterodonta</taxon>
        <taxon>Imparidentia</taxon>
        <taxon>Neoheterodontei</taxon>
        <taxon>Myida</taxon>
        <taxon>Myoidea</taxon>
        <taxon>Myidae</taxon>
        <taxon>Mya</taxon>
    </lineage>
</organism>
<keyword evidence="2" id="KW-0732">Signal</keyword>
<keyword evidence="1" id="KW-0472">Membrane</keyword>
<dbReference type="Proteomes" id="UP001164746">
    <property type="component" value="Chromosome 14"/>
</dbReference>
<evidence type="ECO:0000256" key="1">
    <source>
        <dbReference type="SAM" id="Phobius"/>
    </source>
</evidence>
<dbReference type="EMBL" id="CP111025">
    <property type="protein sequence ID" value="WAR26152.1"/>
    <property type="molecule type" value="Genomic_DNA"/>
</dbReference>
<evidence type="ECO:0008006" key="5">
    <source>
        <dbReference type="Google" id="ProtNLM"/>
    </source>
</evidence>
<keyword evidence="1" id="KW-0812">Transmembrane</keyword>
<feature type="transmembrane region" description="Helical" evidence="1">
    <location>
        <begin position="343"/>
        <end position="368"/>
    </location>
</feature>
<evidence type="ECO:0000313" key="3">
    <source>
        <dbReference type="EMBL" id="WAR26152.1"/>
    </source>
</evidence>
<protein>
    <recommendedName>
        <fullName evidence="5">SEFIR domain-containing protein</fullName>
    </recommendedName>
</protein>
<feature type="chain" id="PRO_5046565739" description="SEFIR domain-containing protein" evidence="2">
    <location>
        <begin position="21"/>
        <end position="594"/>
    </location>
</feature>
<sequence>MKMFILLFVCGFSLIKFCESLTESGSKYIPRNNCFSKEDGQTSDNDVRIEFLKNNFPPRIQQSSAKLPVAPHRLYMNKESVSLSWNMPSTKQLQYFLLEITYHSKRIRVEYALINITSASLKRDEKVTFTCLNVTQDTEKVSVKLWALGSDTRMDGHTLMASGAKYATITLKPVVVSRDYIRRIQHKEGCLCRTKYNIWMEESDTGSSLTAVIRATKGELPQLAVSLLDVSEKKLERSIILDRPKVNQTSISHKFEDLPNAEYRLLINPRCSEPLGYMTSCGLIGASRVESSDTFVIRVPNREINNRQQSNNSQIIQLSTSALKNVNTPDGDDKTDMTGMIRMALIVSAFAVIALLEIAAIIKLSTFFHRAFDSRRMRSYKQLKSGGMSKSFATKSRRSAKIAIVFCPASSEHVSRIRSLQTSLKKRGHIVHIFDETSCQALRVNWIDVGEMIVKTYTDIIFVVSAALTEMCKKEPSGFDCFQLQPENNNISPIENYEYNNGCEPENRQNFLPHRLPVVVLDCLKSANAWRSKNCPYVTAVQLVERGQKGSFVVSDMQTDHPSIFKNKTLCLKFDKRHGIKINRAYTYLLHRLP</sequence>
<reference evidence="3" key="1">
    <citation type="submission" date="2022-11" db="EMBL/GenBank/DDBJ databases">
        <title>Centuries of genome instability and evolution in soft-shell clam transmissible cancer (bioRxiv).</title>
        <authorList>
            <person name="Hart S.F.M."/>
            <person name="Yonemitsu M.A."/>
            <person name="Giersch R.M."/>
            <person name="Beal B.F."/>
            <person name="Arriagada G."/>
            <person name="Davis B.W."/>
            <person name="Ostrander E.A."/>
            <person name="Goff S.P."/>
            <person name="Metzger M.J."/>
        </authorList>
    </citation>
    <scope>NUCLEOTIDE SEQUENCE</scope>
    <source>
        <strain evidence="3">MELC-2E11</strain>
        <tissue evidence="3">Siphon/mantle</tissue>
    </source>
</reference>